<proteinExistence type="predicted"/>
<accession>A0A918I3C4</accession>
<feature type="signal peptide" evidence="1">
    <location>
        <begin position="1"/>
        <end position="25"/>
    </location>
</feature>
<dbReference type="PROSITE" id="PS51257">
    <property type="entry name" value="PROKAR_LIPOPROTEIN"/>
    <property type="match status" value="1"/>
</dbReference>
<evidence type="ECO:0000313" key="2">
    <source>
        <dbReference type="EMBL" id="GGU63459.1"/>
    </source>
</evidence>
<sequence>MTLKRVGATLAAALALVSSSALVNAAPAAALGGCPVNQLCLYAGVNFNYMDFRTGTVSGCWYWPNYSTAHNRQIVSYVNDLPVNASLWKPNPVNRVYYDAVATIRPGGFSTSTGSSSAFSMVDYVCTGSASPNH</sequence>
<dbReference type="RefSeq" id="WP_189554436.1">
    <property type="nucleotide sequence ID" value="NZ_BMTP01000021.1"/>
</dbReference>
<reference evidence="2" key="1">
    <citation type="journal article" date="2014" name="Int. J. Syst. Evol. Microbiol.">
        <title>Complete genome sequence of Corynebacterium casei LMG S-19264T (=DSM 44701T), isolated from a smear-ripened cheese.</title>
        <authorList>
            <consortium name="US DOE Joint Genome Institute (JGI-PGF)"/>
            <person name="Walter F."/>
            <person name="Albersmeier A."/>
            <person name="Kalinowski J."/>
            <person name="Ruckert C."/>
        </authorList>
    </citation>
    <scope>NUCLEOTIDE SEQUENCE</scope>
    <source>
        <strain evidence="2">JCM 4391</strain>
    </source>
</reference>
<evidence type="ECO:0008006" key="4">
    <source>
        <dbReference type="Google" id="ProtNLM"/>
    </source>
</evidence>
<feature type="chain" id="PRO_5038436836" description="Peptidase inhibitor family I36" evidence="1">
    <location>
        <begin position="26"/>
        <end position="134"/>
    </location>
</feature>
<evidence type="ECO:0000313" key="3">
    <source>
        <dbReference type="Proteomes" id="UP000636661"/>
    </source>
</evidence>
<dbReference type="EMBL" id="BMTP01000021">
    <property type="protein sequence ID" value="GGU63459.1"/>
    <property type="molecule type" value="Genomic_DNA"/>
</dbReference>
<name>A0A918I3C4_9ACTN</name>
<dbReference type="AlphaFoldDB" id="A0A918I3C4"/>
<protein>
    <recommendedName>
        <fullName evidence="4">Peptidase inhibitor family I36</fullName>
    </recommendedName>
</protein>
<comment type="caution">
    <text evidence="2">The sequence shown here is derived from an EMBL/GenBank/DDBJ whole genome shotgun (WGS) entry which is preliminary data.</text>
</comment>
<keyword evidence="3" id="KW-1185">Reference proteome</keyword>
<dbReference type="Proteomes" id="UP000636661">
    <property type="component" value="Unassembled WGS sequence"/>
</dbReference>
<organism evidence="2 3">
    <name type="scientific">Streptomyces lavendofoliae</name>
    <dbReference type="NCBI Taxonomy" id="67314"/>
    <lineage>
        <taxon>Bacteria</taxon>
        <taxon>Bacillati</taxon>
        <taxon>Actinomycetota</taxon>
        <taxon>Actinomycetes</taxon>
        <taxon>Kitasatosporales</taxon>
        <taxon>Streptomycetaceae</taxon>
        <taxon>Streptomyces</taxon>
    </lineage>
</organism>
<keyword evidence="1" id="KW-0732">Signal</keyword>
<reference evidence="2" key="2">
    <citation type="submission" date="2020-09" db="EMBL/GenBank/DDBJ databases">
        <authorList>
            <person name="Sun Q."/>
            <person name="Ohkuma M."/>
        </authorList>
    </citation>
    <scope>NUCLEOTIDE SEQUENCE</scope>
    <source>
        <strain evidence="2">JCM 4391</strain>
    </source>
</reference>
<evidence type="ECO:0000256" key="1">
    <source>
        <dbReference type="SAM" id="SignalP"/>
    </source>
</evidence>
<gene>
    <name evidence="2" type="ORF">GCM10010274_60300</name>
</gene>